<name>A0ABW4I8V8_9SPHI</name>
<evidence type="ECO:0000256" key="1">
    <source>
        <dbReference type="SAM" id="Phobius"/>
    </source>
</evidence>
<evidence type="ECO:0008006" key="4">
    <source>
        <dbReference type="Google" id="ProtNLM"/>
    </source>
</evidence>
<dbReference type="RefSeq" id="WP_379661099.1">
    <property type="nucleotide sequence ID" value="NZ_JBHUDG010000003.1"/>
</dbReference>
<evidence type="ECO:0000313" key="2">
    <source>
        <dbReference type="EMBL" id="MFD1628713.1"/>
    </source>
</evidence>
<protein>
    <recommendedName>
        <fullName evidence="4">FecR family protein</fullName>
    </recommendedName>
</protein>
<evidence type="ECO:0000313" key="3">
    <source>
        <dbReference type="Proteomes" id="UP001597118"/>
    </source>
</evidence>
<feature type="transmembrane region" description="Helical" evidence="1">
    <location>
        <begin position="76"/>
        <end position="97"/>
    </location>
</feature>
<dbReference type="EMBL" id="JBHUDG010000003">
    <property type="protein sequence ID" value="MFD1628713.1"/>
    <property type="molecule type" value="Genomic_DNA"/>
</dbReference>
<organism evidence="2 3">
    <name type="scientific">Pseudopedobacter beijingensis</name>
    <dbReference type="NCBI Taxonomy" id="1207056"/>
    <lineage>
        <taxon>Bacteria</taxon>
        <taxon>Pseudomonadati</taxon>
        <taxon>Bacteroidota</taxon>
        <taxon>Sphingobacteriia</taxon>
        <taxon>Sphingobacteriales</taxon>
        <taxon>Sphingobacteriaceae</taxon>
        <taxon>Pseudopedobacter</taxon>
    </lineage>
</organism>
<keyword evidence="1" id="KW-1133">Transmembrane helix</keyword>
<accession>A0ABW4I8V8</accession>
<keyword evidence="1" id="KW-0472">Membrane</keyword>
<proteinExistence type="predicted"/>
<keyword evidence="1" id="KW-0812">Transmembrane</keyword>
<dbReference type="Proteomes" id="UP001597118">
    <property type="component" value="Unassembled WGS sequence"/>
</dbReference>
<keyword evidence="3" id="KW-1185">Reference proteome</keyword>
<gene>
    <name evidence="2" type="ORF">ACFSAH_02430</name>
</gene>
<comment type="caution">
    <text evidence="2">The sequence shown here is derived from an EMBL/GenBank/DDBJ whole genome shotgun (WGS) entry which is preliminary data.</text>
</comment>
<sequence length="214" mass="24136">MEIDKELIEKYHLGNCTPEEEALVNAWLAHDEFDNSQLPNELHKTTDKQEIWSGISSFIEEKQISKPKISNHPIRLISKIAASLFLVLAVGLTYSYLSPQKEQQRLFAFDNSKGNQIKHIDSGNYSIVMAPKSNGKIDLNNSLIDFCGSILLSPKKDIVLTLQGYHDKIKLKTGQTYIVLSNTCPSSKPIVVNEKDIVHLPPVLQKHLMTHFSI</sequence>
<reference evidence="3" key="1">
    <citation type="journal article" date="2019" name="Int. J. Syst. Evol. Microbiol.">
        <title>The Global Catalogue of Microorganisms (GCM) 10K type strain sequencing project: providing services to taxonomists for standard genome sequencing and annotation.</title>
        <authorList>
            <consortium name="The Broad Institute Genomics Platform"/>
            <consortium name="The Broad Institute Genome Sequencing Center for Infectious Disease"/>
            <person name="Wu L."/>
            <person name="Ma J."/>
        </authorList>
    </citation>
    <scope>NUCLEOTIDE SEQUENCE [LARGE SCALE GENOMIC DNA]</scope>
    <source>
        <strain evidence="3">CCUG 53762</strain>
    </source>
</reference>